<evidence type="ECO:0000256" key="2">
    <source>
        <dbReference type="ARBA" id="ARBA00007639"/>
    </source>
</evidence>
<comment type="subcellular location">
    <subcellularLocation>
        <location evidence="1">Cell envelope</location>
    </subcellularLocation>
</comment>
<dbReference type="PANTHER" id="PTHR46847:SF1">
    <property type="entry name" value="D-ALLOSE-BINDING PERIPLASMIC PROTEIN-RELATED"/>
    <property type="match status" value="1"/>
</dbReference>
<dbReference type="InterPro" id="IPR025997">
    <property type="entry name" value="SBP_2_dom"/>
</dbReference>
<comment type="caution">
    <text evidence="6">The sequence shown here is derived from an EMBL/GenBank/DDBJ whole genome shotgun (WGS) entry which is preliminary data.</text>
</comment>
<dbReference type="Pfam" id="PF13407">
    <property type="entry name" value="Peripla_BP_4"/>
    <property type="match status" value="1"/>
</dbReference>
<dbReference type="PANTHER" id="PTHR46847">
    <property type="entry name" value="D-ALLOSE-BINDING PERIPLASMIC PROTEIN-RELATED"/>
    <property type="match status" value="1"/>
</dbReference>
<keyword evidence="4" id="KW-0812">Transmembrane</keyword>
<keyword evidence="4" id="KW-1133">Transmembrane helix</keyword>
<evidence type="ECO:0000256" key="3">
    <source>
        <dbReference type="ARBA" id="ARBA00022729"/>
    </source>
</evidence>
<evidence type="ECO:0000256" key="4">
    <source>
        <dbReference type="SAM" id="Phobius"/>
    </source>
</evidence>
<keyword evidence="7" id="KW-1185">Reference proteome</keyword>
<evidence type="ECO:0000313" key="6">
    <source>
        <dbReference type="EMBL" id="MFB9759813.1"/>
    </source>
</evidence>
<organism evidence="6 7">
    <name type="scientific">Ectobacillus funiculus</name>
    <dbReference type="NCBI Taxonomy" id="137993"/>
    <lineage>
        <taxon>Bacteria</taxon>
        <taxon>Bacillati</taxon>
        <taxon>Bacillota</taxon>
        <taxon>Bacilli</taxon>
        <taxon>Bacillales</taxon>
        <taxon>Bacillaceae</taxon>
        <taxon>Ectobacillus</taxon>
    </lineage>
</organism>
<dbReference type="SUPFAM" id="SSF53822">
    <property type="entry name" value="Periplasmic binding protein-like I"/>
    <property type="match status" value="1"/>
</dbReference>
<feature type="transmembrane region" description="Helical" evidence="4">
    <location>
        <begin position="6"/>
        <end position="26"/>
    </location>
</feature>
<reference evidence="6 7" key="1">
    <citation type="submission" date="2024-09" db="EMBL/GenBank/DDBJ databases">
        <authorList>
            <person name="Sun Q."/>
            <person name="Mori K."/>
        </authorList>
    </citation>
    <scope>NUCLEOTIDE SEQUENCE [LARGE SCALE GENOMIC DNA]</scope>
    <source>
        <strain evidence="6 7">JCM 11201</strain>
    </source>
</reference>
<evidence type="ECO:0000313" key="7">
    <source>
        <dbReference type="Proteomes" id="UP001589609"/>
    </source>
</evidence>
<dbReference type="Proteomes" id="UP001589609">
    <property type="component" value="Unassembled WGS sequence"/>
</dbReference>
<evidence type="ECO:0000256" key="1">
    <source>
        <dbReference type="ARBA" id="ARBA00004196"/>
    </source>
</evidence>
<feature type="domain" description="Periplasmic binding protein" evidence="5">
    <location>
        <begin position="35"/>
        <end position="286"/>
    </location>
</feature>
<dbReference type="CDD" id="cd01536">
    <property type="entry name" value="PBP1_ABC_sugar_binding-like"/>
    <property type="match status" value="1"/>
</dbReference>
<keyword evidence="3" id="KW-0732">Signal</keyword>
<proteinExistence type="inferred from homology"/>
<dbReference type="EMBL" id="JBHMAF010000096">
    <property type="protein sequence ID" value="MFB9759813.1"/>
    <property type="molecule type" value="Genomic_DNA"/>
</dbReference>
<comment type="similarity">
    <text evidence="2">Belongs to the bacterial solute-binding protein 2 family.</text>
</comment>
<gene>
    <name evidence="6" type="ORF">ACFFMS_15545</name>
</gene>
<sequence length="316" mass="34951">MKKRWIVPLVFTVFLIAMISLVAQLLKGNDKPKVIIVLKRLDIEYWKAFEAGAKKAFRDFDIDGTVTAPTSIYPITNQANLLKKVLKQHPDALIVAPTHIQAANPVLMEYKKQHIPVFLTATDVEWEYQASYIGTDNFTLGKTAGELLGSMLRPGDQVAILLGKIDDQAMIDQKNGAKKSLEDAGITIVAEPVGYDRLGNPKPVLENVLQDYPNLKGVVATSDRLALEALKVVEEKELKISIVGTDGLTDMVESVKTGELSATVAHNPYDMGYLSVEQAYKAIKGDTIEKRVDSGIEIITHDNAQERLDFLKKILH</sequence>
<dbReference type="InterPro" id="IPR028082">
    <property type="entry name" value="Peripla_BP_I"/>
</dbReference>
<keyword evidence="4" id="KW-0472">Membrane</keyword>
<evidence type="ECO:0000259" key="5">
    <source>
        <dbReference type="Pfam" id="PF13407"/>
    </source>
</evidence>
<dbReference type="Gene3D" id="3.40.50.2300">
    <property type="match status" value="2"/>
</dbReference>
<name>A0ABV5WGS8_9BACI</name>
<accession>A0ABV5WGS8</accession>
<protein>
    <submittedName>
        <fullName evidence="6">Sugar ABC transporter substrate-binding protein</fullName>
    </submittedName>
</protein>
<dbReference type="RefSeq" id="WP_379950148.1">
    <property type="nucleotide sequence ID" value="NZ_JBHMAF010000096.1"/>
</dbReference>